<reference evidence="5" key="1">
    <citation type="submission" date="2019-08" db="EMBL/GenBank/DDBJ databases">
        <title>The improved chromosome-level genome for the pearl oyster Pinctada fucata martensii using PacBio sequencing and Hi-C.</title>
        <authorList>
            <person name="Zheng Z."/>
        </authorList>
    </citation>
    <scope>NUCLEOTIDE SEQUENCE</scope>
    <source>
        <strain evidence="5">ZZ-2019</strain>
        <tissue evidence="5">Adductor muscle</tissue>
    </source>
</reference>
<dbReference type="Pfam" id="PF12796">
    <property type="entry name" value="Ank_2"/>
    <property type="match status" value="1"/>
</dbReference>
<keyword evidence="1" id="KW-0677">Repeat</keyword>
<dbReference type="SUPFAM" id="SSF48403">
    <property type="entry name" value="Ankyrin repeat"/>
    <property type="match status" value="1"/>
</dbReference>
<proteinExistence type="predicted"/>
<feature type="compositionally biased region" description="Polar residues" evidence="4">
    <location>
        <begin position="246"/>
        <end position="256"/>
    </location>
</feature>
<dbReference type="AlphaFoldDB" id="A0AA88XD33"/>
<dbReference type="EMBL" id="VSWD01000014">
    <property type="protein sequence ID" value="KAK3082964.1"/>
    <property type="molecule type" value="Genomic_DNA"/>
</dbReference>
<evidence type="ECO:0000256" key="4">
    <source>
        <dbReference type="SAM" id="MobiDB-lite"/>
    </source>
</evidence>
<evidence type="ECO:0000313" key="6">
    <source>
        <dbReference type="Proteomes" id="UP001186944"/>
    </source>
</evidence>
<accession>A0AA88XD33</accession>
<protein>
    <submittedName>
        <fullName evidence="5">Uncharacterized protein</fullName>
    </submittedName>
</protein>
<comment type="caution">
    <text evidence="5">The sequence shown here is derived from an EMBL/GenBank/DDBJ whole genome shotgun (WGS) entry which is preliminary data.</text>
</comment>
<dbReference type="Proteomes" id="UP001186944">
    <property type="component" value="Unassembled WGS sequence"/>
</dbReference>
<dbReference type="Pfam" id="PF00023">
    <property type="entry name" value="Ank"/>
    <property type="match status" value="1"/>
</dbReference>
<dbReference type="PANTHER" id="PTHR24171">
    <property type="entry name" value="ANKYRIN REPEAT DOMAIN-CONTAINING PROTEIN 39-RELATED"/>
    <property type="match status" value="1"/>
</dbReference>
<feature type="repeat" description="ANK" evidence="3">
    <location>
        <begin position="40"/>
        <end position="72"/>
    </location>
</feature>
<dbReference type="GO" id="GO:0070531">
    <property type="term" value="C:BRCA1-A complex"/>
    <property type="evidence" value="ECO:0007669"/>
    <property type="project" value="TreeGrafter"/>
</dbReference>
<dbReference type="Gene3D" id="1.25.40.20">
    <property type="entry name" value="Ankyrin repeat-containing domain"/>
    <property type="match status" value="2"/>
</dbReference>
<evidence type="ECO:0000256" key="2">
    <source>
        <dbReference type="ARBA" id="ARBA00023043"/>
    </source>
</evidence>
<dbReference type="GO" id="GO:0085020">
    <property type="term" value="P:protein K6-linked ubiquitination"/>
    <property type="evidence" value="ECO:0007669"/>
    <property type="project" value="TreeGrafter"/>
</dbReference>
<dbReference type="PROSITE" id="PS50088">
    <property type="entry name" value="ANK_REPEAT"/>
    <property type="match status" value="3"/>
</dbReference>
<keyword evidence="2 3" id="KW-0040">ANK repeat</keyword>
<keyword evidence="6" id="KW-1185">Reference proteome</keyword>
<evidence type="ECO:0000256" key="3">
    <source>
        <dbReference type="PROSITE-ProRule" id="PRU00023"/>
    </source>
</evidence>
<organism evidence="5 6">
    <name type="scientific">Pinctada imbricata</name>
    <name type="common">Atlantic pearl-oyster</name>
    <name type="synonym">Pinctada martensii</name>
    <dbReference type="NCBI Taxonomy" id="66713"/>
    <lineage>
        <taxon>Eukaryota</taxon>
        <taxon>Metazoa</taxon>
        <taxon>Spiralia</taxon>
        <taxon>Lophotrochozoa</taxon>
        <taxon>Mollusca</taxon>
        <taxon>Bivalvia</taxon>
        <taxon>Autobranchia</taxon>
        <taxon>Pteriomorphia</taxon>
        <taxon>Pterioida</taxon>
        <taxon>Pterioidea</taxon>
        <taxon>Pteriidae</taxon>
        <taxon>Pinctada</taxon>
    </lineage>
</organism>
<dbReference type="GO" id="GO:0004842">
    <property type="term" value="F:ubiquitin-protein transferase activity"/>
    <property type="evidence" value="ECO:0007669"/>
    <property type="project" value="TreeGrafter"/>
</dbReference>
<sequence length="275" mass="30221">MAAAVLKHTKSTKRNGNTKALALATAANITPKELNAQDSHGRTVLFYAARYGKANAVKNLLSAGSDPNVNDTELTTPLHEATERSHHDIIKLLVKHEGTDLDAKNCHGQTPVMKAVLYDDLEALKLLHKAGAKLDEEDYTGKTALLIALSEGRERTTEYLIKNGCDVNKRDKLGQSALYLAIVSSNIASSENIKKIMRSGYTVAKDRHWLNKAGVDVESLHQRNFFQRILSRIRLGGGSARRYSEGSVSGRSASLRTSDEKPHPRFESRSNSCDL</sequence>
<dbReference type="PANTHER" id="PTHR24171:SF8">
    <property type="entry name" value="BRCA1-ASSOCIATED RING DOMAIN PROTEIN 1"/>
    <property type="match status" value="1"/>
</dbReference>
<dbReference type="PROSITE" id="PS50297">
    <property type="entry name" value="ANK_REP_REGION"/>
    <property type="match status" value="3"/>
</dbReference>
<feature type="repeat" description="ANK" evidence="3">
    <location>
        <begin position="107"/>
        <end position="139"/>
    </location>
</feature>
<evidence type="ECO:0000256" key="1">
    <source>
        <dbReference type="ARBA" id="ARBA00022737"/>
    </source>
</evidence>
<gene>
    <name evidence="5" type="ORF">FSP39_010139</name>
</gene>
<dbReference type="GO" id="GO:0031436">
    <property type="term" value="C:BRCA1-BARD1 complex"/>
    <property type="evidence" value="ECO:0007669"/>
    <property type="project" value="TreeGrafter"/>
</dbReference>
<feature type="compositionally biased region" description="Basic and acidic residues" evidence="4">
    <location>
        <begin position="257"/>
        <end position="268"/>
    </location>
</feature>
<dbReference type="InterPro" id="IPR036770">
    <property type="entry name" value="Ankyrin_rpt-contain_sf"/>
</dbReference>
<feature type="region of interest" description="Disordered" evidence="4">
    <location>
        <begin position="239"/>
        <end position="275"/>
    </location>
</feature>
<dbReference type="InterPro" id="IPR002110">
    <property type="entry name" value="Ankyrin_rpt"/>
</dbReference>
<evidence type="ECO:0000313" key="5">
    <source>
        <dbReference type="EMBL" id="KAK3082964.1"/>
    </source>
</evidence>
<name>A0AA88XD33_PINIB</name>
<feature type="repeat" description="ANK" evidence="3">
    <location>
        <begin position="140"/>
        <end position="172"/>
    </location>
</feature>
<dbReference type="SMART" id="SM00248">
    <property type="entry name" value="ANK"/>
    <property type="match status" value="5"/>
</dbReference>